<dbReference type="RefSeq" id="WP_200522785.1">
    <property type="nucleotide sequence ID" value="NZ_JAEHNZ010000003.1"/>
</dbReference>
<gene>
    <name evidence="1" type="ORF">JDW22_09040</name>
</gene>
<dbReference type="Proteomes" id="UP000614058">
    <property type="component" value="Unassembled WGS sequence"/>
</dbReference>
<name>A0ABS1BTT8_9NEIS</name>
<accession>A0ABS1BTT8</accession>
<organism evidence="1 2">
    <name type="scientific">Kingella bonacorsii</name>
    <dbReference type="NCBI Taxonomy" id="2796361"/>
    <lineage>
        <taxon>Bacteria</taxon>
        <taxon>Pseudomonadati</taxon>
        <taxon>Pseudomonadota</taxon>
        <taxon>Betaproteobacteria</taxon>
        <taxon>Neisseriales</taxon>
        <taxon>Neisseriaceae</taxon>
        <taxon>Kingella</taxon>
    </lineage>
</organism>
<evidence type="ECO:0000313" key="1">
    <source>
        <dbReference type="EMBL" id="MBK0396710.1"/>
    </source>
</evidence>
<reference evidence="1 2" key="1">
    <citation type="journal article" date="2021" name="Pathogens">
        <title>Isolation and Characterization of Kingella bonacorsii sp. nov., A Novel Kingella Species Detected in a Stable Periodontitis Subject.</title>
        <authorList>
            <person name="Antezack A."/>
            <person name="Boxberger M."/>
            <person name="Rolland C."/>
            <person name="Monnet-Corti V."/>
            <person name="La Scola B."/>
        </authorList>
    </citation>
    <scope>NUCLEOTIDE SEQUENCE [LARGE SCALE GENOMIC DNA]</scope>
    <source>
        <strain evidence="1 2">Marseille-Q4569</strain>
    </source>
</reference>
<protein>
    <submittedName>
        <fullName evidence="1">Uncharacterized protein</fullName>
    </submittedName>
</protein>
<dbReference type="EMBL" id="JAEHNZ010000003">
    <property type="protein sequence ID" value="MBK0396710.1"/>
    <property type="molecule type" value="Genomic_DNA"/>
</dbReference>
<evidence type="ECO:0000313" key="2">
    <source>
        <dbReference type="Proteomes" id="UP000614058"/>
    </source>
</evidence>
<sequence>MFLWGDWGSLKCWGCGAWVWRQDATFCLRLTRQPEIFAKRTTDGASAARRHFLINQVLSDKAFGDEPLPLHFGFQAASGLAQRWQPENVSANNINRHAIERC</sequence>
<comment type="caution">
    <text evidence="1">The sequence shown here is derived from an EMBL/GenBank/DDBJ whole genome shotgun (WGS) entry which is preliminary data.</text>
</comment>
<keyword evidence="2" id="KW-1185">Reference proteome</keyword>
<proteinExistence type="predicted"/>